<evidence type="ECO:0000313" key="3">
    <source>
        <dbReference type="EMBL" id="KZV14362.1"/>
    </source>
</evidence>
<dbReference type="EMBL" id="KV020771">
    <property type="protein sequence ID" value="KZV14362.1"/>
    <property type="molecule type" value="Genomic_DNA"/>
</dbReference>
<proteinExistence type="predicted"/>
<reference evidence="3 4" key="1">
    <citation type="journal article" date="2015" name="Proc. Natl. Acad. Sci. U.S.A.">
        <title>The resurrection genome of Boea hygrometrica: A blueprint for survival of dehydration.</title>
        <authorList>
            <person name="Xiao L."/>
            <person name="Yang G."/>
            <person name="Zhang L."/>
            <person name="Yang X."/>
            <person name="Zhao S."/>
            <person name="Ji Z."/>
            <person name="Zhou Q."/>
            <person name="Hu M."/>
            <person name="Wang Y."/>
            <person name="Chen M."/>
            <person name="Xu Y."/>
            <person name="Jin H."/>
            <person name="Xiao X."/>
            <person name="Hu G."/>
            <person name="Bao F."/>
            <person name="Hu Y."/>
            <person name="Wan P."/>
            <person name="Li L."/>
            <person name="Deng X."/>
            <person name="Kuang T."/>
            <person name="Xiang C."/>
            <person name="Zhu J.K."/>
            <person name="Oliver M.J."/>
            <person name="He Y."/>
        </authorList>
    </citation>
    <scope>NUCLEOTIDE SEQUENCE [LARGE SCALE GENOMIC DNA]</scope>
    <source>
        <strain evidence="4">cv. XS01</strain>
    </source>
</reference>
<evidence type="ECO:0000256" key="2">
    <source>
        <dbReference type="SAM" id="MobiDB-lite"/>
    </source>
</evidence>
<evidence type="ECO:0000256" key="1">
    <source>
        <dbReference type="SAM" id="Coils"/>
    </source>
</evidence>
<feature type="compositionally biased region" description="Polar residues" evidence="2">
    <location>
        <begin position="193"/>
        <end position="203"/>
    </location>
</feature>
<keyword evidence="4" id="KW-1185">Reference proteome</keyword>
<gene>
    <name evidence="3" type="ORF">F511_43538</name>
</gene>
<name>A0A2Z7A699_9LAMI</name>
<evidence type="ECO:0000313" key="4">
    <source>
        <dbReference type="Proteomes" id="UP000250235"/>
    </source>
</evidence>
<dbReference type="Proteomes" id="UP000250235">
    <property type="component" value="Unassembled WGS sequence"/>
</dbReference>
<feature type="region of interest" description="Disordered" evidence="2">
    <location>
        <begin position="158"/>
        <end position="227"/>
    </location>
</feature>
<accession>A0A2Z7A699</accession>
<organism evidence="3 4">
    <name type="scientific">Dorcoceras hygrometricum</name>
    <dbReference type="NCBI Taxonomy" id="472368"/>
    <lineage>
        <taxon>Eukaryota</taxon>
        <taxon>Viridiplantae</taxon>
        <taxon>Streptophyta</taxon>
        <taxon>Embryophyta</taxon>
        <taxon>Tracheophyta</taxon>
        <taxon>Spermatophyta</taxon>
        <taxon>Magnoliopsida</taxon>
        <taxon>eudicotyledons</taxon>
        <taxon>Gunneridae</taxon>
        <taxon>Pentapetalae</taxon>
        <taxon>asterids</taxon>
        <taxon>lamiids</taxon>
        <taxon>Lamiales</taxon>
        <taxon>Gesneriaceae</taxon>
        <taxon>Didymocarpoideae</taxon>
        <taxon>Trichosporeae</taxon>
        <taxon>Loxocarpinae</taxon>
        <taxon>Dorcoceras</taxon>
    </lineage>
</organism>
<sequence length="385" mass="42874">MRRFCSCQNSSALLVQTDEGLVFPIVDLIKEDLPPPTLKCQIPCESARSQAPRRQQAFNLLPRSPSLTPRVDRKRDPWKCDMSWRDNIFTLTPRTPERSPNLTSFLDAMREKSYNAPELIKDDLLCVFGFSKRGVELVGDLDERMGKAELVKAMQDEARASGEIGSPKKAAKKRPAPSSAEEEARREKRTKNKGASISGTQPEETPKMTREPTPPTHKSEETPDQPPIITIFEASSPARGNGPERVLPLDFSKDSLVDSPTGVVATRFICNMVPDRDLRVLKRADDIEAVGHFAANLTSAMAWGGEVVKRLTRAHRTVKASRKKFDETMGQHAEVVARLEELEVLRAREEGAAKAQRKELEAELAAEKEARAIEKEAREAIGAEI</sequence>
<protein>
    <submittedName>
        <fullName evidence="3">Uncharacterized protein</fullName>
    </submittedName>
</protein>
<dbReference type="AlphaFoldDB" id="A0A2Z7A699"/>
<feature type="coiled-coil region" evidence="1">
    <location>
        <begin position="339"/>
        <end position="377"/>
    </location>
</feature>
<keyword evidence="1" id="KW-0175">Coiled coil</keyword>